<organism evidence="1 2">
    <name type="scientific">Dreissena polymorpha</name>
    <name type="common">Zebra mussel</name>
    <name type="synonym">Mytilus polymorpha</name>
    <dbReference type="NCBI Taxonomy" id="45954"/>
    <lineage>
        <taxon>Eukaryota</taxon>
        <taxon>Metazoa</taxon>
        <taxon>Spiralia</taxon>
        <taxon>Lophotrochozoa</taxon>
        <taxon>Mollusca</taxon>
        <taxon>Bivalvia</taxon>
        <taxon>Autobranchia</taxon>
        <taxon>Heteroconchia</taxon>
        <taxon>Euheterodonta</taxon>
        <taxon>Imparidentia</taxon>
        <taxon>Neoheterodontei</taxon>
        <taxon>Myida</taxon>
        <taxon>Dreissenoidea</taxon>
        <taxon>Dreissenidae</taxon>
        <taxon>Dreissena</taxon>
    </lineage>
</organism>
<dbReference type="EMBL" id="JAIWYP010000009">
    <property type="protein sequence ID" value="KAH3778501.1"/>
    <property type="molecule type" value="Genomic_DNA"/>
</dbReference>
<comment type="caution">
    <text evidence="1">The sequence shown here is derived from an EMBL/GenBank/DDBJ whole genome shotgun (WGS) entry which is preliminary data.</text>
</comment>
<reference evidence="1" key="2">
    <citation type="submission" date="2020-11" db="EMBL/GenBank/DDBJ databases">
        <authorList>
            <person name="McCartney M.A."/>
            <person name="Auch B."/>
            <person name="Kono T."/>
            <person name="Mallez S."/>
            <person name="Becker A."/>
            <person name="Gohl D.M."/>
            <person name="Silverstein K.A.T."/>
            <person name="Koren S."/>
            <person name="Bechman K.B."/>
            <person name="Herman A."/>
            <person name="Abrahante J.E."/>
            <person name="Garbe J."/>
        </authorList>
    </citation>
    <scope>NUCLEOTIDE SEQUENCE</scope>
    <source>
        <strain evidence="1">Duluth1</strain>
        <tissue evidence="1">Whole animal</tissue>
    </source>
</reference>
<keyword evidence="2" id="KW-1185">Reference proteome</keyword>
<proteinExistence type="predicted"/>
<accession>A0A9D4EEZ9</accession>
<name>A0A9D4EEZ9_DREPO</name>
<sequence>MSVISIFILLDLQSTPPIEENSWRHSELLDVTLRPARWDSRRALRHTLLSLAGINNRAQGQLL</sequence>
<protein>
    <submittedName>
        <fullName evidence="1">Uncharacterized protein</fullName>
    </submittedName>
</protein>
<evidence type="ECO:0000313" key="1">
    <source>
        <dbReference type="EMBL" id="KAH3778501.1"/>
    </source>
</evidence>
<dbReference type="AlphaFoldDB" id="A0A9D4EEZ9"/>
<dbReference type="Proteomes" id="UP000828390">
    <property type="component" value="Unassembled WGS sequence"/>
</dbReference>
<gene>
    <name evidence="1" type="ORF">DPMN_179965</name>
</gene>
<evidence type="ECO:0000313" key="2">
    <source>
        <dbReference type="Proteomes" id="UP000828390"/>
    </source>
</evidence>
<reference evidence="1" key="1">
    <citation type="journal article" date="2019" name="bioRxiv">
        <title>The Genome of the Zebra Mussel, Dreissena polymorpha: A Resource for Invasive Species Research.</title>
        <authorList>
            <person name="McCartney M.A."/>
            <person name="Auch B."/>
            <person name="Kono T."/>
            <person name="Mallez S."/>
            <person name="Zhang Y."/>
            <person name="Obille A."/>
            <person name="Becker A."/>
            <person name="Abrahante J.E."/>
            <person name="Garbe J."/>
            <person name="Badalamenti J.P."/>
            <person name="Herman A."/>
            <person name="Mangelson H."/>
            <person name="Liachko I."/>
            <person name="Sullivan S."/>
            <person name="Sone E.D."/>
            <person name="Koren S."/>
            <person name="Silverstein K.A.T."/>
            <person name="Beckman K.B."/>
            <person name="Gohl D.M."/>
        </authorList>
    </citation>
    <scope>NUCLEOTIDE SEQUENCE</scope>
    <source>
        <strain evidence="1">Duluth1</strain>
        <tissue evidence="1">Whole animal</tissue>
    </source>
</reference>